<dbReference type="Pfam" id="PF21889">
    <property type="entry name" value="TPR1-like_2nd"/>
    <property type="match status" value="1"/>
</dbReference>
<dbReference type="SMART" id="SM00483">
    <property type="entry name" value="POLXc"/>
    <property type="match status" value="1"/>
</dbReference>
<evidence type="ECO:0000259" key="13">
    <source>
        <dbReference type="PROSITE" id="PS50897"/>
    </source>
</evidence>
<protein>
    <submittedName>
        <fullName evidence="14">Uncharacterized protein</fullName>
    </submittedName>
</protein>
<feature type="active site" description="Nucleophile; Schiff-base intermediate with DNA; for 5'-dRP lyase activity" evidence="9">
    <location>
        <position position="621"/>
    </location>
</feature>
<proteinExistence type="inferred from homology"/>
<dbReference type="InterPro" id="IPR054080">
    <property type="entry name" value="TPR1-like_2nd"/>
</dbReference>
<dbReference type="GO" id="GO:0005634">
    <property type="term" value="C:nucleus"/>
    <property type="evidence" value="ECO:0007669"/>
    <property type="project" value="UniProtKB-SubCell"/>
</dbReference>
<dbReference type="PRINTS" id="PR00870">
    <property type="entry name" value="DNAPOLXBETA"/>
</dbReference>
<feature type="region of interest" description="Disordered" evidence="11">
    <location>
        <begin position="421"/>
        <end position="464"/>
    </location>
</feature>
<dbReference type="GO" id="GO:0003677">
    <property type="term" value="F:DNA binding"/>
    <property type="evidence" value="ECO:0007669"/>
    <property type="project" value="InterPro"/>
</dbReference>
<evidence type="ECO:0000256" key="8">
    <source>
        <dbReference type="ARBA" id="ARBA00023242"/>
    </source>
</evidence>
<dbReference type="SUPFAM" id="SSF81301">
    <property type="entry name" value="Nucleotidyltransferase"/>
    <property type="match status" value="1"/>
</dbReference>
<evidence type="ECO:0000256" key="5">
    <source>
        <dbReference type="ARBA" id="ARBA00022695"/>
    </source>
</evidence>
<dbReference type="EMBL" id="JALJOV010000252">
    <property type="protein sequence ID" value="KAK9865402.1"/>
    <property type="molecule type" value="Genomic_DNA"/>
</dbReference>
<dbReference type="InterPro" id="IPR019775">
    <property type="entry name" value="WD40_repeat_CS"/>
</dbReference>
<dbReference type="Gene3D" id="2.60.200.20">
    <property type="match status" value="1"/>
</dbReference>
<dbReference type="SUPFAM" id="SSF81585">
    <property type="entry name" value="PsbU/PolX domain-like"/>
    <property type="match status" value="1"/>
</dbReference>
<feature type="compositionally biased region" description="Polar residues" evidence="11">
    <location>
        <begin position="117"/>
        <end position="126"/>
    </location>
</feature>
<comment type="caution">
    <text evidence="14">The sequence shown here is derived from an EMBL/GenBank/DDBJ whole genome shotgun (WGS) entry which is preliminary data.</text>
</comment>
<name>A0AAW1T8L6_9CHLO</name>
<dbReference type="InterPro" id="IPR018944">
    <property type="entry name" value="DNA_pol_lambd_fingers_domain"/>
</dbReference>
<feature type="compositionally biased region" description="Polar residues" evidence="11">
    <location>
        <begin position="143"/>
        <end position="155"/>
    </location>
</feature>
<dbReference type="InterPro" id="IPR051350">
    <property type="entry name" value="WD_repeat-ST_regulator"/>
</dbReference>
<feature type="region of interest" description="Disordered" evidence="11">
    <location>
        <begin position="844"/>
        <end position="864"/>
    </location>
</feature>
<keyword evidence="3 10" id="KW-0853">WD repeat</keyword>
<evidence type="ECO:0000256" key="10">
    <source>
        <dbReference type="PROSITE-ProRule" id="PRU00221"/>
    </source>
</evidence>
<reference evidence="14 15" key="1">
    <citation type="journal article" date="2024" name="Nat. Commun.">
        <title>Phylogenomics reveals the evolutionary origins of lichenization in chlorophyte algae.</title>
        <authorList>
            <person name="Puginier C."/>
            <person name="Libourel C."/>
            <person name="Otte J."/>
            <person name="Skaloud P."/>
            <person name="Haon M."/>
            <person name="Grisel S."/>
            <person name="Petersen M."/>
            <person name="Berrin J.G."/>
            <person name="Delaux P.M."/>
            <person name="Dal Grande F."/>
            <person name="Keller J."/>
        </authorList>
    </citation>
    <scope>NUCLEOTIDE SEQUENCE [LARGE SCALE GENOMIC DNA]</scope>
    <source>
        <strain evidence="14 15">SAG 2523</strain>
    </source>
</reference>
<evidence type="ECO:0000256" key="11">
    <source>
        <dbReference type="SAM" id="MobiDB-lite"/>
    </source>
</evidence>
<feature type="compositionally biased region" description="Basic residues" evidence="11">
    <location>
        <begin position="844"/>
        <end position="860"/>
    </location>
</feature>
<feature type="domain" description="BRCT" evidence="12">
    <location>
        <begin position="216"/>
        <end position="324"/>
    </location>
</feature>
<dbReference type="SUPFAM" id="SSF50978">
    <property type="entry name" value="WD40 repeat-like"/>
    <property type="match status" value="1"/>
</dbReference>
<dbReference type="PANTHER" id="PTHR22838">
    <property type="entry name" value="WD REPEAT PROTEIN 26-RELATED"/>
    <property type="match status" value="1"/>
</dbReference>
<keyword evidence="8" id="KW-0539">Nucleus</keyword>
<dbReference type="Gene3D" id="2.130.10.10">
    <property type="entry name" value="YVTN repeat-like/Quinoprotein amine dehydrogenase"/>
    <property type="match status" value="2"/>
</dbReference>
<dbReference type="PROSITE" id="PS50172">
    <property type="entry name" value="BRCT"/>
    <property type="match status" value="1"/>
</dbReference>
<dbReference type="GO" id="GO:0003887">
    <property type="term" value="F:DNA-directed DNA polymerase activity"/>
    <property type="evidence" value="ECO:0007669"/>
    <property type="project" value="InterPro"/>
</dbReference>
<dbReference type="CDD" id="cd22671">
    <property type="entry name" value="FHA_APTX-like"/>
    <property type="match status" value="1"/>
</dbReference>
<feature type="repeat" description="WD" evidence="10">
    <location>
        <begin position="1385"/>
        <end position="1421"/>
    </location>
</feature>
<sequence length="1431" mass="157301">MLAIQSLDRRDCCLKIPEGSERYLGRGNGSGIDDSTVSSKHATVSAVRATDGSLVLQVAAKDTMRIKLPGKNSAAKLLSGSSVQVKPGAQLFLRAHGKYGFAVEEQASPALRESELSSDPQVSSPLQKRRRLVPCTSEADHLNPSNSPAKPTAASQEEPEQMQPEPGPSVPPVHRNMAGDAPAPAGTTHHTTHAVSPLSRTLPERASMEGAQEVTSQDLLFEGVHTVFWERSHMRLLMDRVKQAGAVLQNAIDSNTSLVISPKILSPEDAVNKLQAVPDANDTIPFTYHNRPLRFPTGIDFVEKEFLVQCLARNTRLPPAPFRIHLQLLALHATPNDDSCDNPQDALGGQPSGDAAGVTRASSQQDKAETEILELAAPSSPAAKTSQVAAPPKTPDNGISGGATSTRGMIAQGVQMLKEVASPKPGPKAPIQESPKKTPGPEPASHEPSDGRPRFTGGSSGITWGSHGVWEEPWTHATAVETLQLLDANWHGLKAPRRRLKSARVPHAQAVVPSATQGASQLVSESDEEEEACLQTRSHTDSSEDMAPHINEVCLHQACAAQSSCIVAELETIRDNYTKGRDQFQIKAMDRTIQAVRNLETSLARPADADELDVGGKSRDKLKEIITTGSFRRNQNQAQDEHRKTVQLFSQVWGVAETSSERFYREGCRTLDDLRQRSDLTDTQVVGLKYHEDLQHRIPRSEVQMAEDAIRQAVMEVLPSRRIDDASDPLYAYCMGSYLRGKPATGDIDFMLVPPASMGKLPCGPLLQRLLKQLLQVGLLVDELEPTRLRVPAEHEGSASWMGIARPAGSPHFRRIDIKVYPRRALPFVINHFTGSRDFNRALRRQRQHGRSSSPARKRPRLQETSDDEMAIANGHAGPNQCNGSHHDASDSEQAVGDLEVWLGSPGQPRINRAEYIRIIQQALHGLGFKDVAQQLERSSGVQYQAREVTHFRDAIVQGDWDEAVRLLGRLKLSNSESFSKAKFLLLEQKYLEAIQARELTTAVKCLRSELAPLKLEPERLHQLAACILATNTAALAAAASWPGPEGGSREQLLADLQEVVAPEVMLPERRLEVLLEQALQSQLASCPFHNAQPAAVSLLHDYQCGREQIPTCTTQVLLEHTDEVWFIAFSNNGKMLASASKDRSAIIWDVRPGQRRVDKRCILLGHQEVIMSLAWSPDDSQIATCSSDKSVRVWTVADGVCRQTFTQHIKGVSSVAWMPDSVRLLSGSTDKYIYMFDTQTGTKLQAWKGHVVHDLVVSHDGRYLISTTSERKVRVFDMEEEEEKAAWSIVEGDSISSLALTQDSRFLLVNLIKQQIHLWPLAATPHGRAPNEPLQVYEGLQERRGRFVVRPCFGGYNEAFVLSGSEECKVYVWHRSTGELLASLEGHSGTVNAVSWNPVDHQMFASASDDRSIHIWGLQSDLDPEPSSAL</sequence>
<keyword evidence="4" id="KW-0808">Transferase</keyword>
<dbReference type="Gene3D" id="1.10.150.20">
    <property type="entry name" value="5' to 3' exonuclease, C-terminal subdomain"/>
    <property type="match status" value="1"/>
</dbReference>
<dbReference type="Proteomes" id="UP001485043">
    <property type="component" value="Unassembled WGS sequence"/>
</dbReference>
<dbReference type="Gene3D" id="3.30.460.10">
    <property type="entry name" value="Beta Polymerase, domain 2"/>
    <property type="match status" value="1"/>
</dbReference>
<dbReference type="FunFam" id="1.10.150.20:FF:000010">
    <property type="entry name" value="DNA polymerase lambda"/>
    <property type="match status" value="1"/>
</dbReference>
<accession>A0AAW1T8L6</accession>
<dbReference type="Pfam" id="PF23627">
    <property type="entry name" value="LisH_WDR26"/>
    <property type="match status" value="1"/>
</dbReference>
<evidence type="ECO:0000256" key="2">
    <source>
        <dbReference type="ARBA" id="ARBA00008323"/>
    </source>
</evidence>
<evidence type="ECO:0000256" key="3">
    <source>
        <dbReference type="ARBA" id="ARBA00022574"/>
    </source>
</evidence>
<dbReference type="Gene3D" id="1.10.150.110">
    <property type="entry name" value="DNA polymerase beta, N-terminal domain-like"/>
    <property type="match status" value="1"/>
</dbReference>
<dbReference type="GO" id="GO:0006281">
    <property type="term" value="P:DNA repair"/>
    <property type="evidence" value="ECO:0007669"/>
    <property type="project" value="InterPro"/>
</dbReference>
<keyword evidence="5" id="KW-0548">Nucleotidyltransferase</keyword>
<dbReference type="InterPro" id="IPR036322">
    <property type="entry name" value="WD40_repeat_dom_sf"/>
</dbReference>
<keyword evidence="15" id="KW-1185">Reference proteome</keyword>
<dbReference type="CDD" id="cd00200">
    <property type="entry name" value="WD40"/>
    <property type="match status" value="1"/>
</dbReference>
<organism evidence="14 15">
    <name type="scientific">Apatococcus fuscideae</name>
    <dbReference type="NCBI Taxonomy" id="2026836"/>
    <lineage>
        <taxon>Eukaryota</taxon>
        <taxon>Viridiplantae</taxon>
        <taxon>Chlorophyta</taxon>
        <taxon>core chlorophytes</taxon>
        <taxon>Trebouxiophyceae</taxon>
        <taxon>Chlorellales</taxon>
        <taxon>Chlorellaceae</taxon>
        <taxon>Apatococcus</taxon>
    </lineage>
</organism>
<gene>
    <name evidence="14" type="ORF">WJX84_007229</name>
</gene>
<dbReference type="Pfam" id="PF10391">
    <property type="entry name" value="DNA_pol_lambd_f"/>
    <property type="match status" value="1"/>
</dbReference>
<dbReference type="SUPFAM" id="SSF47802">
    <property type="entry name" value="DNA polymerase beta, N-terminal domain-like"/>
    <property type="match status" value="1"/>
</dbReference>
<dbReference type="InterPro" id="IPR027421">
    <property type="entry name" value="DNA_pol_lamdba_lyase_dom_sf"/>
</dbReference>
<feature type="repeat" description="WD" evidence="10">
    <location>
        <begin position="1118"/>
        <end position="1159"/>
    </location>
</feature>
<dbReference type="GO" id="GO:0046872">
    <property type="term" value="F:metal ion binding"/>
    <property type="evidence" value="ECO:0007669"/>
    <property type="project" value="UniProtKB-KW"/>
</dbReference>
<evidence type="ECO:0000313" key="15">
    <source>
        <dbReference type="Proteomes" id="UP001485043"/>
    </source>
</evidence>
<keyword evidence="7" id="KW-0677">Repeat</keyword>
<keyword evidence="6" id="KW-0479">Metal-binding</keyword>
<feature type="region of interest" description="Disordered" evidence="11">
    <location>
        <begin position="504"/>
        <end position="544"/>
    </location>
</feature>
<dbReference type="InterPro" id="IPR022312">
    <property type="entry name" value="DNA_pol_X"/>
</dbReference>
<dbReference type="InterPro" id="IPR043519">
    <property type="entry name" value="NT_sf"/>
</dbReference>
<feature type="region of interest" description="Disordered" evidence="11">
    <location>
        <begin position="109"/>
        <end position="198"/>
    </location>
</feature>
<dbReference type="Pfam" id="PF14792">
    <property type="entry name" value="DNA_pol_B_palm"/>
    <property type="match status" value="1"/>
</dbReference>
<evidence type="ECO:0000256" key="4">
    <source>
        <dbReference type="ARBA" id="ARBA00022679"/>
    </source>
</evidence>
<dbReference type="PRINTS" id="PR00869">
    <property type="entry name" value="DNAPOLX"/>
</dbReference>
<dbReference type="SMART" id="SM00668">
    <property type="entry name" value="CTLH"/>
    <property type="match status" value="1"/>
</dbReference>
<feature type="repeat" description="WD" evidence="10">
    <location>
        <begin position="1164"/>
        <end position="1205"/>
    </location>
</feature>
<comment type="similarity">
    <text evidence="2">Belongs to the DNA polymerase type-X family.</text>
</comment>
<evidence type="ECO:0000256" key="7">
    <source>
        <dbReference type="ARBA" id="ARBA00022737"/>
    </source>
</evidence>
<feature type="compositionally biased region" description="Basic and acidic residues" evidence="11">
    <location>
        <begin position="444"/>
        <end position="453"/>
    </location>
</feature>
<dbReference type="InterPro" id="IPR015943">
    <property type="entry name" value="WD40/YVTN_repeat-like_dom_sf"/>
</dbReference>
<feature type="region of interest" description="Disordered" evidence="11">
    <location>
        <begin position="872"/>
        <end position="891"/>
    </location>
</feature>
<feature type="repeat" description="WD" evidence="10">
    <location>
        <begin position="1206"/>
        <end position="1247"/>
    </location>
</feature>
<dbReference type="Pfam" id="PF00400">
    <property type="entry name" value="WD40"/>
    <property type="match status" value="5"/>
</dbReference>
<dbReference type="PROSITE" id="PS50082">
    <property type="entry name" value="WD_REPEATS_2"/>
    <property type="match status" value="4"/>
</dbReference>
<evidence type="ECO:0000256" key="6">
    <source>
        <dbReference type="ARBA" id="ARBA00022723"/>
    </source>
</evidence>
<dbReference type="InterPro" id="IPR001680">
    <property type="entry name" value="WD40_rpt"/>
</dbReference>
<evidence type="ECO:0000256" key="9">
    <source>
        <dbReference type="PIRSR" id="PIRSR622312-50"/>
    </source>
</evidence>
<dbReference type="PROSITE" id="PS50897">
    <property type="entry name" value="CTLH"/>
    <property type="match status" value="1"/>
</dbReference>
<dbReference type="InterPro" id="IPR001357">
    <property type="entry name" value="BRCT_dom"/>
</dbReference>
<evidence type="ECO:0000256" key="1">
    <source>
        <dbReference type="ARBA" id="ARBA00004123"/>
    </source>
</evidence>
<feature type="domain" description="CTLH" evidence="13">
    <location>
        <begin position="945"/>
        <end position="1002"/>
    </location>
</feature>
<evidence type="ECO:0000259" key="12">
    <source>
        <dbReference type="PROSITE" id="PS50172"/>
    </source>
</evidence>
<dbReference type="PANTHER" id="PTHR22838:SF0">
    <property type="entry name" value="WD REPEAT-CONTAINING PROTEIN 26"/>
    <property type="match status" value="1"/>
</dbReference>
<dbReference type="PROSITE" id="PS00678">
    <property type="entry name" value="WD_REPEATS_1"/>
    <property type="match status" value="1"/>
</dbReference>
<feature type="compositionally biased region" description="Polar residues" evidence="11">
    <location>
        <begin position="514"/>
        <end position="524"/>
    </location>
</feature>
<dbReference type="InterPro" id="IPR028207">
    <property type="entry name" value="DNA_pol_B_palm_palm"/>
</dbReference>
<feature type="region of interest" description="Disordered" evidence="11">
    <location>
        <begin position="337"/>
        <end position="405"/>
    </location>
</feature>
<dbReference type="InterPro" id="IPR002054">
    <property type="entry name" value="DNA-dir_DNA_pol_X"/>
</dbReference>
<dbReference type="InterPro" id="IPR002008">
    <property type="entry name" value="DNA_pol_X_beta-like"/>
</dbReference>
<dbReference type="InterPro" id="IPR006595">
    <property type="entry name" value="CTLH_C"/>
</dbReference>
<evidence type="ECO:0000313" key="14">
    <source>
        <dbReference type="EMBL" id="KAK9865402.1"/>
    </source>
</evidence>
<comment type="subcellular location">
    <subcellularLocation>
        <location evidence="1">Nucleus</location>
    </subcellularLocation>
</comment>
<dbReference type="SMART" id="SM00320">
    <property type="entry name" value="WD40"/>
    <property type="match status" value="7"/>
</dbReference>
<dbReference type="PROSITE" id="PS50294">
    <property type="entry name" value="WD_REPEATS_REGION"/>
    <property type="match status" value="4"/>
</dbReference>